<keyword evidence="2" id="KW-1185">Reference proteome</keyword>
<evidence type="ECO:0000313" key="1">
    <source>
        <dbReference type="EMBL" id="WVZ22051.1"/>
    </source>
</evidence>
<protein>
    <submittedName>
        <fullName evidence="1">Uncharacterized protein</fullName>
    </submittedName>
</protein>
<name>A0AAQ3SAQ0_VIGMU</name>
<dbReference type="AlphaFoldDB" id="A0AAQ3SAQ0"/>
<organism evidence="1 2">
    <name type="scientific">Vigna mungo</name>
    <name type="common">Black gram</name>
    <name type="synonym">Phaseolus mungo</name>
    <dbReference type="NCBI Taxonomy" id="3915"/>
    <lineage>
        <taxon>Eukaryota</taxon>
        <taxon>Viridiplantae</taxon>
        <taxon>Streptophyta</taxon>
        <taxon>Embryophyta</taxon>
        <taxon>Tracheophyta</taxon>
        <taxon>Spermatophyta</taxon>
        <taxon>Magnoliopsida</taxon>
        <taxon>eudicotyledons</taxon>
        <taxon>Gunneridae</taxon>
        <taxon>Pentapetalae</taxon>
        <taxon>rosids</taxon>
        <taxon>fabids</taxon>
        <taxon>Fabales</taxon>
        <taxon>Fabaceae</taxon>
        <taxon>Papilionoideae</taxon>
        <taxon>50 kb inversion clade</taxon>
        <taxon>NPAAA clade</taxon>
        <taxon>indigoferoid/millettioid clade</taxon>
        <taxon>Phaseoleae</taxon>
        <taxon>Vigna</taxon>
    </lineage>
</organism>
<reference evidence="1 2" key="1">
    <citation type="journal article" date="2023" name="Life. Sci Alliance">
        <title>Evolutionary insights into 3D genome organization and epigenetic landscape of Vigna mungo.</title>
        <authorList>
            <person name="Junaid A."/>
            <person name="Singh B."/>
            <person name="Bhatia S."/>
        </authorList>
    </citation>
    <scope>NUCLEOTIDE SEQUENCE [LARGE SCALE GENOMIC DNA]</scope>
    <source>
        <strain evidence="1">Urdbean</strain>
    </source>
</reference>
<sequence length="103" mass="11632">MAQFINPCPYNNPFICILFDPLSSHTLLDTNQIRTLSQGLNYTGRNILMSPCRYVIYNDGAYGKYTVIVSHQTIQRGFAIVRAYMKCSIHSNSKTSLSGFNCL</sequence>
<dbReference type="Proteomes" id="UP001374535">
    <property type="component" value="Chromosome 1"/>
</dbReference>
<dbReference type="EMBL" id="CP144700">
    <property type="protein sequence ID" value="WVZ22051.1"/>
    <property type="molecule type" value="Genomic_DNA"/>
</dbReference>
<accession>A0AAQ3SAQ0</accession>
<proteinExistence type="predicted"/>
<gene>
    <name evidence="1" type="ORF">V8G54_000595</name>
</gene>
<evidence type="ECO:0000313" key="2">
    <source>
        <dbReference type="Proteomes" id="UP001374535"/>
    </source>
</evidence>